<dbReference type="GO" id="GO:0005737">
    <property type="term" value="C:cytoplasm"/>
    <property type="evidence" value="ECO:0007669"/>
    <property type="project" value="UniProtKB-SubCell"/>
</dbReference>
<evidence type="ECO:0000313" key="4">
    <source>
        <dbReference type="Proteomes" id="UP000092124"/>
    </source>
</evidence>
<accession>A0A1A6GXQ0</accession>
<gene>
    <name evidence="3" type="ORF">A6R68_00723</name>
</gene>
<keyword evidence="2" id="KW-0963">Cytoplasm</keyword>
<dbReference type="AlphaFoldDB" id="A0A1A6GXQ0"/>
<name>A0A1A6GXQ0_NEOLE</name>
<dbReference type="Proteomes" id="UP000092124">
    <property type="component" value="Unassembled WGS sequence"/>
</dbReference>
<feature type="non-terminal residue" evidence="3">
    <location>
        <position position="235"/>
    </location>
</feature>
<proteinExistence type="predicted"/>
<evidence type="ECO:0008006" key="5">
    <source>
        <dbReference type="Google" id="ProtNLM"/>
    </source>
</evidence>
<evidence type="ECO:0000256" key="2">
    <source>
        <dbReference type="ARBA" id="ARBA00022490"/>
    </source>
</evidence>
<comment type="subcellular location">
    <subcellularLocation>
        <location evidence="1">Cytoplasm</location>
    </subcellularLocation>
</comment>
<protein>
    <recommendedName>
        <fullName evidence="5">S1-like RNA binding domain-containing protein</fullName>
    </recommendedName>
</protein>
<dbReference type="PANTHER" id="PTHR45418:SF2">
    <property type="entry name" value="RIKEN CDNA 4933416I08 GENE"/>
    <property type="match status" value="1"/>
</dbReference>
<comment type="caution">
    <text evidence="3">The sequence shown here is derived from an EMBL/GenBank/DDBJ whole genome shotgun (WGS) entry which is preliminary data.</text>
</comment>
<dbReference type="STRING" id="56216.A0A1A6GXQ0"/>
<dbReference type="OrthoDB" id="9615328at2759"/>
<dbReference type="EMBL" id="LZPO01066277">
    <property type="protein sequence ID" value="OBS70739.1"/>
    <property type="molecule type" value="Genomic_DNA"/>
</dbReference>
<reference evidence="3 4" key="1">
    <citation type="submission" date="2016-06" db="EMBL/GenBank/DDBJ databases">
        <title>The Draft Genome Sequence and Annotation of the Desert Woodrat Neotoma lepida.</title>
        <authorList>
            <person name="Campbell M."/>
            <person name="Oakeson K.F."/>
            <person name="Yandell M."/>
            <person name="Halpert J.R."/>
            <person name="Dearing D."/>
        </authorList>
    </citation>
    <scope>NUCLEOTIDE SEQUENCE [LARGE SCALE GENOMIC DNA]</scope>
    <source>
        <strain evidence="3">417</strain>
        <tissue evidence="3">Liver</tissue>
    </source>
</reference>
<dbReference type="PANTHER" id="PTHR45418">
    <property type="entry name" value="CANCER/TESTIS ANTIGEN 55"/>
    <property type="match status" value="1"/>
</dbReference>
<sequence length="235" mass="26772">MAADKQPKGQKRVWSILRPLLLRGEPNTKIVKGTVTSCRNNYGCIEGCVVFSHTDVIGPLPLQPGDKVLAFVEEDPLTRNLRATEVCVLCVFPEDDRPRDPFSKIHDLSACVSHVKKNIIHLADEYYFYLDSISKGFMPYKGDWLDVEYSAQQKSSKIIIHSLKATKWRYLEEVCVTSIQKRHGVLNHTIFFTFDSLKCPMGYTPLVGHVVNVVVVQSIRPNYNWRAVFMMPVNT</sequence>
<evidence type="ECO:0000313" key="3">
    <source>
        <dbReference type="EMBL" id="OBS70739.1"/>
    </source>
</evidence>
<evidence type="ECO:0000256" key="1">
    <source>
        <dbReference type="ARBA" id="ARBA00004496"/>
    </source>
</evidence>
<keyword evidence="4" id="KW-1185">Reference proteome</keyword>
<organism evidence="3 4">
    <name type="scientific">Neotoma lepida</name>
    <name type="common">Desert woodrat</name>
    <dbReference type="NCBI Taxonomy" id="56216"/>
    <lineage>
        <taxon>Eukaryota</taxon>
        <taxon>Metazoa</taxon>
        <taxon>Chordata</taxon>
        <taxon>Craniata</taxon>
        <taxon>Vertebrata</taxon>
        <taxon>Euteleostomi</taxon>
        <taxon>Mammalia</taxon>
        <taxon>Eutheria</taxon>
        <taxon>Euarchontoglires</taxon>
        <taxon>Glires</taxon>
        <taxon>Rodentia</taxon>
        <taxon>Myomorpha</taxon>
        <taxon>Muroidea</taxon>
        <taxon>Cricetidae</taxon>
        <taxon>Neotominae</taxon>
        <taxon>Neotoma</taxon>
    </lineage>
</organism>